<feature type="transmembrane region" description="Helical" evidence="12">
    <location>
        <begin position="89"/>
        <end position="107"/>
    </location>
</feature>
<name>D4GJC8_PANAM</name>
<gene>
    <name evidence="14" type="primary">ycjP</name>
    <name evidence="14" type="ordered locus">PANA_2711</name>
</gene>
<comment type="subcellular location">
    <subcellularLocation>
        <location evidence="2">Cell inner membrane</location>
        <topology evidence="2">Multi-pass membrane protein</topology>
    </subcellularLocation>
    <subcellularLocation>
        <location evidence="12">Cell membrane</location>
        <topology evidence="12">Multi-pass membrane protein</topology>
    </subcellularLocation>
</comment>
<keyword evidence="6" id="KW-0997">Cell inner membrane</keyword>
<keyword evidence="9 12" id="KW-1133">Transmembrane helix</keyword>
<keyword evidence="7" id="KW-0762">Sugar transport</keyword>
<evidence type="ECO:0000259" key="13">
    <source>
        <dbReference type="PROSITE" id="PS50928"/>
    </source>
</evidence>
<dbReference type="InterPro" id="IPR000515">
    <property type="entry name" value="MetI-like"/>
</dbReference>
<dbReference type="HOGENOM" id="CLU_016047_1_2_6"/>
<dbReference type="AlphaFoldDB" id="D4GJC8"/>
<evidence type="ECO:0000256" key="8">
    <source>
        <dbReference type="ARBA" id="ARBA00022692"/>
    </source>
</evidence>
<dbReference type="GO" id="GO:0005886">
    <property type="term" value="C:plasma membrane"/>
    <property type="evidence" value="ECO:0007669"/>
    <property type="project" value="UniProtKB-SubCell"/>
</dbReference>
<evidence type="ECO:0000256" key="6">
    <source>
        <dbReference type="ARBA" id="ARBA00022519"/>
    </source>
</evidence>
<dbReference type="PANTHER" id="PTHR32243:SF50">
    <property type="entry name" value="MALTOSE_MALTODEXTRIN TRANSPORT SYSTEM PERMEASE PROTEIN MALG"/>
    <property type="match status" value="1"/>
</dbReference>
<dbReference type="GO" id="GO:0042956">
    <property type="term" value="P:maltodextrin transmembrane transport"/>
    <property type="evidence" value="ECO:0007669"/>
    <property type="project" value="TreeGrafter"/>
</dbReference>
<dbReference type="SUPFAM" id="SSF161098">
    <property type="entry name" value="MetI-like"/>
    <property type="match status" value="1"/>
</dbReference>
<evidence type="ECO:0000256" key="12">
    <source>
        <dbReference type="RuleBase" id="RU363032"/>
    </source>
</evidence>
<feature type="transmembrane region" description="Helical" evidence="12">
    <location>
        <begin position="114"/>
        <end position="136"/>
    </location>
</feature>
<feature type="transmembrane region" description="Helical" evidence="12">
    <location>
        <begin position="338"/>
        <end position="358"/>
    </location>
</feature>
<keyword evidence="5" id="KW-1003">Cell membrane</keyword>
<dbReference type="Pfam" id="PF00528">
    <property type="entry name" value="BPD_transp_1"/>
    <property type="match status" value="1"/>
</dbReference>
<proteinExistence type="inferred from homology"/>
<keyword evidence="8 12" id="KW-0812">Transmembrane</keyword>
<dbReference type="EMBL" id="CP001875">
    <property type="protein sequence ID" value="ADD77878.1"/>
    <property type="molecule type" value="Genomic_DNA"/>
</dbReference>
<feature type="domain" description="ABC transmembrane type-1" evidence="13">
    <location>
        <begin position="167"/>
        <end position="359"/>
    </location>
</feature>
<dbReference type="STRING" id="706191.PANA_2711"/>
<keyword evidence="4 12" id="KW-0813">Transport</keyword>
<dbReference type="Proteomes" id="UP000001702">
    <property type="component" value="Chromosome"/>
</dbReference>
<evidence type="ECO:0000256" key="4">
    <source>
        <dbReference type="ARBA" id="ARBA00022448"/>
    </source>
</evidence>
<protein>
    <recommendedName>
        <fullName evidence="11">Maltose/maltodextrin transport system permease protein MalG</fullName>
    </recommendedName>
</protein>
<evidence type="ECO:0000256" key="5">
    <source>
        <dbReference type="ARBA" id="ARBA00022475"/>
    </source>
</evidence>
<comment type="function">
    <text evidence="1">Part of the ABC transporter complex MalEFGK involved in maltose/maltodextrin import. Probably responsible for the translocation of the substrate across the membrane.</text>
</comment>
<dbReference type="GO" id="GO:0015423">
    <property type="term" value="F:ABC-type maltose transporter activity"/>
    <property type="evidence" value="ECO:0007669"/>
    <property type="project" value="TreeGrafter"/>
</dbReference>
<feature type="transmembrane region" description="Helical" evidence="12">
    <location>
        <begin position="204"/>
        <end position="226"/>
    </location>
</feature>
<dbReference type="CDD" id="cd06261">
    <property type="entry name" value="TM_PBP2"/>
    <property type="match status" value="1"/>
</dbReference>
<dbReference type="InterPro" id="IPR050901">
    <property type="entry name" value="BP-dep_ABC_trans_perm"/>
</dbReference>
<evidence type="ECO:0000256" key="10">
    <source>
        <dbReference type="ARBA" id="ARBA00023136"/>
    </source>
</evidence>
<keyword evidence="15" id="KW-1185">Reference proteome</keyword>
<sequence length="373" mass="41626">MACQQYARDIRRAENRGIVMSRVQTTSVATSKWARLERRGTVNRVGFLSVVILFLTLISVPILLPYLWLLAKSLTTSDASISRLVLWRTSAIAGVAYLGAIVLAFMAERLRRPILSWSALGIIVLLLVMIFLMPYLTLHNYRFLWLRDIANTGTTRVDLMPSVWTALGSSLIFAVSQTLIVTIVATPAAYALSRFAFAGRENFLRGLLLLHAFPALALTIAIFIQLHYMGLLNHLSGVVMVMSALELPYAIFVLKGFFDGVPWDIEMSAVTDGATRFQAFRMVVLPQVRSGLIAIATFTFLRGWEEYVFVQTLLIDKSQMTMSLYLFFVAQDNTGADYGMIAAVGIIYLLPVLVLYTFTQKYITQMSFGGIKG</sequence>
<dbReference type="KEGG" id="pam:PANA_2711"/>
<keyword evidence="10 12" id="KW-0472">Membrane</keyword>
<evidence type="ECO:0000256" key="3">
    <source>
        <dbReference type="ARBA" id="ARBA00009047"/>
    </source>
</evidence>
<dbReference type="InterPro" id="IPR035906">
    <property type="entry name" value="MetI-like_sf"/>
</dbReference>
<evidence type="ECO:0000313" key="14">
    <source>
        <dbReference type="EMBL" id="ADD77878.1"/>
    </source>
</evidence>
<dbReference type="PROSITE" id="PS50928">
    <property type="entry name" value="ABC_TM1"/>
    <property type="match status" value="1"/>
</dbReference>
<feature type="transmembrane region" description="Helical" evidence="12">
    <location>
        <begin position="279"/>
        <end position="301"/>
    </location>
</feature>
<dbReference type="Gene3D" id="1.10.3720.10">
    <property type="entry name" value="MetI-like"/>
    <property type="match status" value="1"/>
</dbReference>
<evidence type="ECO:0000256" key="9">
    <source>
        <dbReference type="ARBA" id="ARBA00022989"/>
    </source>
</evidence>
<evidence type="ECO:0000256" key="1">
    <source>
        <dbReference type="ARBA" id="ARBA00002264"/>
    </source>
</evidence>
<accession>D4GJC8</accession>
<evidence type="ECO:0000256" key="11">
    <source>
        <dbReference type="ARBA" id="ARBA00041109"/>
    </source>
</evidence>
<feature type="transmembrane region" description="Helical" evidence="12">
    <location>
        <begin position="171"/>
        <end position="192"/>
    </location>
</feature>
<feature type="transmembrane region" description="Helical" evidence="12">
    <location>
        <begin position="45"/>
        <end position="69"/>
    </location>
</feature>
<evidence type="ECO:0000256" key="2">
    <source>
        <dbReference type="ARBA" id="ARBA00004429"/>
    </source>
</evidence>
<organism evidence="14 15">
    <name type="scientific">Pantoea ananatis (strain LMG 20103)</name>
    <dbReference type="NCBI Taxonomy" id="706191"/>
    <lineage>
        <taxon>Bacteria</taxon>
        <taxon>Pseudomonadati</taxon>
        <taxon>Pseudomonadota</taxon>
        <taxon>Gammaproteobacteria</taxon>
        <taxon>Enterobacterales</taxon>
        <taxon>Erwiniaceae</taxon>
        <taxon>Pantoea</taxon>
    </lineage>
</organism>
<reference evidence="14 15" key="1">
    <citation type="journal article" date="2010" name="J. Bacteriol.">
        <title>Genome sequence of Pantoea ananatis LMG20103, the causative agent of Eucalyptus blight and dieback.</title>
        <authorList>
            <person name="De Maayer P."/>
            <person name="Chan W.Y."/>
            <person name="Venter S.N."/>
            <person name="Toth I.K."/>
            <person name="Birch P.R."/>
            <person name="Joubert F."/>
            <person name="Coutinho T.A."/>
        </authorList>
    </citation>
    <scope>NUCLEOTIDE SEQUENCE [LARGE SCALE GENOMIC DNA]</scope>
    <source>
        <strain evidence="14 15">LMG 20103</strain>
    </source>
</reference>
<dbReference type="eggNOG" id="COG0395">
    <property type="taxonomic scope" value="Bacteria"/>
</dbReference>
<comment type="similarity">
    <text evidence="3">Belongs to the binding-protein-dependent transport system permease family. MalFG subfamily.</text>
</comment>
<dbReference type="PANTHER" id="PTHR32243">
    <property type="entry name" value="MALTOSE TRANSPORT SYSTEM PERMEASE-RELATED"/>
    <property type="match status" value="1"/>
</dbReference>
<evidence type="ECO:0000313" key="15">
    <source>
        <dbReference type="Proteomes" id="UP000001702"/>
    </source>
</evidence>
<evidence type="ECO:0000256" key="7">
    <source>
        <dbReference type="ARBA" id="ARBA00022597"/>
    </source>
</evidence>
<feature type="transmembrane region" description="Helical" evidence="12">
    <location>
        <begin position="238"/>
        <end position="258"/>
    </location>
</feature>